<dbReference type="Proteomes" id="UP000487117">
    <property type="component" value="Unassembled WGS sequence"/>
</dbReference>
<evidence type="ECO:0000313" key="1">
    <source>
        <dbReference type="EMBL" id="KAF1015991.1"/>
    </source>
</evidence>
<gene>
    <name evidence="1" type="ORF">GAK31_01475</name>
</gene>
<dbReference type="AlphaFoldDB" id="A0A7V8FHU4"/>
<evidence type="ECO:0008006" key="3">
    <source>
        <dbReference type="Google" id="ProtNLM"/>
    </source>
</evidence>
<comment type="caution">
    <text evidence="1">The sequence shown here is derived from an EMBL/GenBank/DDBJ whole genome shotgun (WGS) entry which is preliminary data.</text>
</comment>
<sequence>MRQLCQLARPRGQDMAPAMVLRLLQQWSLPVAQRVAAAWELPGPVQPVLHAHARGALADSLQFGCAAAAASLLCRHGRATQGQMLAVLEQLPGVPLHALHWSWRRLHGRSVETLAEHDAPAGAAALP</sequence>
<dbReference type="EMBL" id="WNDS01000002">
    <property type="protein sequence ID" value="KAF1015991.1"/>
    <property type="molecule type" value="Genomic_DNA"/>
</dbReference>
<proteinExistence type="predicted"/>
<reference evidence="2" key="1">
    <citation type="journal article" date="2020" name="MBio">
        <title>Horizontal gene transfer to a defensive symbiont with a reduced genome amongst a multipartite beetle microbiome.</title>
        <authorList>
            <person name="Waterworth S.C."/>
            <person name="Florez L.V."/>
            <person name="Rees E.R."/>
            <person name="Hertweck C."/>
            <person name="Kaltenpoth M."/>
            <person name="Kwan J.C."/>
        </authorList>
    </citation>
    <scope>NUCLEOTIDE SEQUENCE [LARGE SCALE GENOMIC DNA]</scope>
</reference>
<organism evidence="1 2">
    <name type="scientific">Stenotrophomonas maltophilia</name>
    <name type="common">Pseudomonas maltophilia</name>
    <name type="synonym">Xanthomonas maltophilia</name>
    <dbReference type="NCBI Taxonomy" id="40324"/>
    <lineage>
        <taxon>Bacteria</taxon>
        <taxon>Pseudomonadati</taxon>
        <taxon>Pseudomonadota</taxon>
        <taxon>Gammaproteobacteria</taxon>
        <taxon>Lysobacterales</taxon>
        <taxon>Lysobacteraceae</taxon>
        <taxon>Stenotrophomonas</taxon>
        <taxon>Stenotrophomonas maltophilia group</taxon>
    </lineage>
</organism>
<accession>A0A7V8FHU4</accession>
<name>A0A7V8FHU4_STEMA</name>
<protein>
    <recommendedName>
        <fullName evidence="3">HDOD domain-containing protein</fullName>
    </recommendedName>
</protein>
<evidence type="ECO:0000313" key="2">
    <source>
        <dbReference type="Proteomes" id="UP000487117"/>
    </source>
</evidence>